<keyword evidence="3 7" id="KW-0732">Signal</keyword>
<dbReference type="PROSITE" id="PS50835">
    <property type="entry name" value="IG_LIKE"/>
    <property type="match status" value="8"/>
</dbReference>
<dbReference type="GO" id="GO:0008046">
    <property type="term" value="F:axon guidance receptor activity"/>
    <property type="evidence" value="ECO:0007669"/>
    <property type="project" value="TreeGrafter"/>
</dbReference>
<dbReference type="Gene3D" id="2.60.40.10">
    <property type="entry name" value="Immunoglobulins"/>
    <property type="match status" value="8"/>
</dbReference>
<dbReference type="SUPFAM" id="SSF48726">
    <property type="entry name" value="Immunoglobulin"/>
    <property type="match status" value="8"/>
</dbReference>
<protein>
    <submittedName>
        <fullName evidence="11">Hemicentin-1-like</fullName>
    </submittedName>
</protein>
<feature type="domain" description="Ig-like" evidence="9">
    <location>
        <begin position="1048"/>
        <end position="1126"/>
    </location>
</feature>
<dbReference type="Pfam" id="PF23560">
    <property type="entry name" value="GBD_Hemicentin"/>
    <property type="match status" value="1"/>
</dbReference>
<feature type="domain" description="Ig-like" evidence="9">
    <location>
        <begin position="872"/>
        <end position="962"/>
    </location>
</feature>
<dbReference type="GO" id="GO:0007156">
    <property type="term" value="P:homophilic cell adhesion via plasma membrane adhesion molecules"/>
    <property type="evidence" value="ECO:0007669"/>
    <property type="project" value="TreeGrafter"/>
</dbReference>
<dbReference type="CDD" id="cd00096">
    <property type="entry name" value="Ig"/>
    <property type="match status" value="2"/>
</dbReference>
<evidence type="ECO:0000313" key="10">
    <source>
        <dbReference type="Proteomes" id="UP001652626"/>
    </source>
</evidence>
<keyword evidence="2" id="KW-0964">Secreted</keyword>
<dbReference type="PANTHER" id="PTHR45080:SF8">
    <property type="entry name" value="IG-LIKE DOMAIN-CONTAINING PROTEIN"/>
    <property type="match status" value="1"/>
</dbReference>
<dbReference type="PROSITE" id="PS50234">
    <property type="entry name" value="VWFA"/>
    <property type="match status" value="1"/>
</dbReference>
<evidence type="ECO:0000259" key="9">
    <source>
        <dbReference type="PROSITE" id="PS50835"/>
    </source>
</evidence>
<dbReference type="Gene3D" id="3.40.570.10">
    <property type="entry name" value="Extracellular Endonuclease, subunit A"/>
    <property type="match status" value="1"/>
</dbReference>
<name>A0A8B8I433_VANTA</name>
<dbReference type="GeneID" id="113397634"/>
<dbReference type="GO" id="GO:0050808">
    <property type="term" value="P:synapse organization"/>
    <property type="evidence" value="ECO:0007669"/>
    <property type="project" value="TreeGrafter"/>
</dbReference>
<dbReference type="RefSeq" id="XP_026491834.2">
    <property type="nucleotide sequence ID" value="XM_026636049.2"/>
</dbReference>
<dbReference type="InterPro" id="IPR013783">
    <property type="entry name" value="Ig-like_fold"/>
</dbReference>
<dbReference type="GO" id="GO:0030424">
    <property type="term" value="C:axon"/>
    <property type="evidence" value="ECO:0007669"/>
    <property type="project" value="TreeGrafter"/>
</dbReference>
<dbReference type="InterPro" id="IPR007110">
    <property type="entry name" value="Ig-like_dom"/>
</dbReference>
<feature type="domain" description="Ig-like" evidence="9">
    <location>
        <begin position="786"/>
        <end position="864"/>
    </location>
</feature>
<feature type="domain" description="Ig-like" evidence="9">
    <location>
        <begin position="509"/>
        <end position="591"/>
    </location>
</feature>
<dbReference type="GO" id="GO:0043025">
    <property type="term" value="C:neuronal cell body"/>
    <property type="evidence" value="ECO:0007669"/>
    <property type="project" value="TreeGrafter"/>
</dbReference>
<dbReference type="InterPro" id="IPR056475">
    <property type="entry name" value="GBD_Hemicentin/VWA7"/>
</dbReference>
<dbReference type="GO" id="GO:0032991">
    <property type="term" value="C:protein-containing complex"/>
    <property type="evidence" value="ECO:0007669"/>
    <property type="project" value="UniProtKB-ARBA"/>
</dbReference>
<feature type="domain" description="Ig-like" evidence="9">
    <location>
        <begin position="967"/>
        <end position="1043"/>
    </location>
</feature>
<dbReference type="SMART" id="SM00409">
    <property type="entry name" value="IG"/>
    <property type="match status" value="8"/>
</dbReference>
<evidence type="ECO:0000256" key="3">
    <source>
        <dbReference type="ARBA" id="ARBA00022729"/>
    </source>
</evidence>
<evidence type="ECO:0000256" key="5">
    <source>
        <dbReference type="ARBA" id="ARBA00023180"/>
    </source>
</evidence>
<organism evidence="10 11">
    <name type="scientific">Vanessa tameamea</name>
    <name type="common">Kamehameha butterfly</name>
    <dbReference type="NCBI Taxonomy" id="334116"/>
    <lineage>
        <taxon>Eukaryota</taxon>
        <taxon>Metazoa</taxon>
        <taxon>Ecdysozoa</taxon>
        <taxon>Arthropoda</taxon>
        <taxon>Hexapoda</taxon>
        <taxon>Insecta</taxon>
        <taxon>Pterygota</taxon>
        <taxon>Neoptera</taxon>
        <taxon>Endopterygota</taxon>
        <taxon>Lepidoptera</taxon>
        <taxon>Glossata</taxon>
        <taxon>Ditrysia</taxon>
        <taxon>Papilionoidea</taxon>
        <taxon>Nymphalidae</taxon>
        <taxon>Nymphalinae</taxon>
        <taxon>Vanessa</taxon>
    </lineage>
</organism>
<evidence type="ECO:0000256" key="1">
    <source>
        <dbReference type="ARBA" id="ARBA00004613"/>
    </source>
</evidence>
<feature type="domain" description="Ig-like" evidence="9">
    <location>
        <begin position="692"/>
        <end position="776"/>
    </location>
</feature>
<dbReference type="InterPro" id="IPR036465">
    <property type="entry name" value="vWFA_dom_sf"/>
</dbReference>
<comment type="subcellular location">
    <subcellularLocation>
        <location evidence="1">Secreted</location>
    </subcellularLocation>
</comment>
<dbReference type="GO" id="GO:0016787">
    <property type="term" value="F:hydrolase activity"/>
    <property type="evidence" value="ECO:0007669"/>
    <property type="project" value="InterPro"/>
</dbReference>
<feature type="chain" id="PRO_5045231919" evidence="7">
    <location>
        <begin position="21"/>
        <end position="1485"/>
    </location>
</feature>
<dbReference type="Proteomes" id="UP001652626">
    <property type="component" value="Chromosome 22"/>
</dbReference>
<dbReference type="OrthoDB" id="6019866at2759"/>
<dbReference type="SMART" id="SM00408">
    <property type="entry name" value="IGc2"/>
    <property type="match status" value="7"/>
</dbReference>
<dbReference type="InterPro" id="IPR044925">
    <property type="entry name" value="His-Me_finger_sf"/>
</dbReference>
<evidence type="ECO:0000256" key="6">
    <source>
        <dbReference type="ARBA" id="ARBA00023319"/>
    </source>
</evidence>
<dbReference type="InterPro" id="IPR036179">
    <property type="entry name" value="Ig-like_dom_sf"/>
</dbReference>
<dbReference type="InterPro" id="IPR001604">
    <property type="entry name" value="Endo_G_ENPP1-like_dom"/>
</dbReference>
<evidence type="ECO:0000256" key="7">
    <source>
        <dbReference type="SAM" id="SignalP"/>
    </source>
</evidence>
<dbReference type="InterPro" id="IPR002035">
    <property type="entry name" value="VWF_A"/>
</dbReference>
<gene>
    <name evidence="11" type="primary">LOC113397634</name>
</gene>
<dbReference type="Pfam" id="PF01223">
    <property type="entry name" value="Endonuclease_NS"/>
    <property type="match status" value="1"/>
</dbReference>
<dbReference type="SMART" id="SM00892">
    <property type="entry name" value="Endonuclease_NS"/>
    <property type="match status" value="1"/>
</dbReference>
<dbReference type="PANTHER" id="PTHR45080">
    <property type="entry name" value="CONTACTIN 5"/>
    <property type="match status" value="1"/>
</dbReference>
<dbReference type="InterPro" id="IPR056861">
    <property type="entry name" value="HMCN1-like_VWA"/>
</dbReference>
<dbReference type="Pfam" id="PF13927">
    <property type="entry name" value="Ig_3"/>
    <property type="match status" value="3"/>
</dbReference>
<dbReference type="SUPFAM" id="SSF54060">
    <property type="entry name" value="His-Me finger endonucleases"/>
    <property type="match status" value="1"/>
</dbReference>
<dbReference type="InterPro" id="IPR044929">
    <property type="entry name" value="DNA/RNA_non-sp_Endonuclease_sf"/>
</dbReference>
<dbReference type="GO" id="GO:0005886">
    <property type="term" value="C:plasma membrane"/>
    <property type="evidence" value="ECO:0007669"/>
    <property type="project" value="TreeGrafter"/>
</dbReference>
<dbReference type="Pfam" id="PF13895">
    <property type="entry name" value="Ig_2"/>
    <property type="match status" value="1"/>
</dbReference>
<feature type="domain" description="Ig-like" evidence="9">
    <location>
        <begin position="601"/>
        <end position="689"/>
    </location>
</feature>
<keyword evidence="6" id="KW-0393">Immunoglobulin domain</keyword>
<evidence type="ECO:0000259" key="8">
    <source>
        <dbReference type="PROSITE" id="PS50234"/>
    </source>
</evidence>
<proteinExistence type="predicted"/>
<evidence type="ECO:0000313" key="11">
    <source>
        <dbReference type="RefSeq" id="XP_026491834.2"/>
    </source>
</evidence>
<dbReference type="Pfam" id="PF25106">
    <property type="entry name" value="VWA_4"/>
    <property type="match status" value="1"/>
</dbReference>
<feature type="domain" description="VWFA" evidence="8">
    <location>
        <begin position="26"/>
        <end position="201"/>
    </location>
</feature>
<dbReference type="InterPro" id="IPR050958">
    <property type="entry name" value="Cell_Adh-Cytoskel_Orgn"/>
</dbReference>
<dbReference type="Gene3D" id="3.40.50.410">
    <property type="entry name" value="von Willebrand factor, type A domain"/>
    <property type="match status" value="1"/>
</dbReference>
<reference evidence="11" key="1">
    <citation type="submission" date="2025-08" db="UniProtKB">
        <authorList>
            <consortium name="RefSeq"/>
        </authorList>
    </citation>
    <scope>IDENTIFICATION</scope>
    <source>
        <tissue evidence="11">Whole body</tissue>
    </source>
</reference>
<dbReference type="GO" id="GO:0046872">
    <property type="term" value="F:metal ion binding"/>
    <property type="evidence" value="ECO:0007669"/>
    <property type="project" value="InterPro"/>
</dbReference>
<dbReference type="GO" id="GO:0003676">
    <property type="term" value="F:nucleic acid binding"/>
    <property type="evidence" value="ECO:0007669"/>
    <property type="project" value="InterPro"/>
</dbReference>
<dbReference type="SUPFAM" id="SSF53300">
    <property type="entry name" value="vWA-like"/>
    <property type="match status" value="1"/>
</dbReference>
<keyword evidence="5" id="KW-0325">Glycoprotein</keyword>
<dbReference type="InterPro" id="IPR003598">
    <property type="entry name" value="Ig_sub2"/>
</dbReference>
<dbReference type="Pfam" id="PF07679">
    <property type="entry name" value="I-set"/>
    <property type="match status" value="3"/>
</dbReference>
<dbReference type="InterPro" id="IPR013098">
    <property type="entry name" value="Ig_I-set"/>
</dbReference>
<feature type="domain" description="Ig-like" evidence="9">
    <location>
        <begin position="416"/>
        <end position="504"/>
    </location>
</feature>
<sequence>MFISCLIYIFLSYGLLYTNGDDAKVSLTFVIDDTGSMYNDIAQVKAKTNEVFDAVLHANASKIDDFILITFNDPYAKLRTITRDRNEFKRALSSISVDGGGDCPEYTMAGIELALEKSKSNSYFYVFTDASAKDYNQFDRIKSLSQKKSIQVSFLLTGICGSLNDRDYLVFEELSEATSGQVFHIKKHDINKIINYIIASITHKKTTLRQKLYENGSLKKLTFTVDSKVWDVIISISAKNPKIKVIDPDGNVAVTKDISTTEMSYMGKLNTKPGVYTIELSSNSKTSVVVTGSTSVSFQHGFAYVKPASINETSTMPVPGVKSYLSIALNNDKKDVVLKTAELRDLDDNVIKELPLTLIDPEKQFYITDPFIPPSTLFKIAVNGFTETNEKITRISSTTVELQKPELEKSLTKKSPQVTLLSDDKIEVEYGQAVDIKCKLHGFPKPDALWEGTSGITGPATVVPVDLPYDYMTVLTIDKVVENSTITCKAINSEGESSKSVKIEIKTYLNVIEYPKDITLEYGKTIDLKFIINASPPAIISWYKNDKQITVNDNYNLSSDNTILTIRNMLPKLKGKYTVKAFNDNTERNVTFNVSIIGAEPPVIDKSVTTYFAKEGSDVDINCRLLKGKPIPTISWSLVVDDSTENKELDETGETIHITNIKTDDTGNYICLARNEIGEDSHSTELYVEYPPSIEEGDETLNIVKGDQVTLVCSLNGFPYPDIRWFKNKSEINDTSKYRTHNNNVLRFRGSLSDAGIYTCEASNALGRAERNINLNIYGPVQIEPPTESVLNIIVGNSLELPCVAEGYPEPKTKWIFKNFDPKSLPKLLRADRMNSIKIPRVQIEDEGFYVCKARNYADTAVITYEVHVLAPPFIKNKLPDKTLNAVEGDLVLRIPCEAVGKPKPTVSWIVDGLKLALGTDMFGIEEDGTLIIKNVNKYSTGTYLCKAENSLGHVSEEFYVKVYPYPRTRNVPVKELIEEGTSANIECEPSHDVGDLIRWYKNGVLISTGPLTLRRASPSDSGLYSCRVSNYVSSHSSHKMVIVGRKPRFNSEEETRIEFFEGANVFFVCSATGFPNPTITWSHNGRKIEKTSATIDLVMKVSDIGEYECQVSNDFGKISRTFNIVADDCLLNIENNFNTYKPLILSLSKRWPLFEINGSFMRIPKNTKFLLVCPTSYITHKSTNFGQQRLASCVGNTEFQIIGKNIDFEDLNCNEEIKPLSKSTGLHCSRGNTELLKVGYSLRSEFLGVYDICFDKDKNVTLYSRHHIHRSLADRVPDIPIKFTGSNHLPKDFNAIYKCRDKCCFAKKQLVNPRDVSPGFPQVATYNDLNVLPHWSTCGTENWDEVERRVRSLVKFLDFKLSVWTGAFYDKSTDAGIILRSSDQPTPQYMWKVIRNLQEQQALAVIQVNKPNLTKSEAARHMLCKDVCGDTEWMRNPEWRNVTKGFTYCCSLTDFKKAFGYENIFKGKANLLRKMPLVSEHSLT</sequence>
<evidence type="ECO:0000256" key="2">
    <source>
        <dbReference type="ARBA" id="ARBA00022525"/>
    </source>
</evidence>
<dbReference type="OMA" id="PDICENI"/>
<evidence type="ECO:0000256" key="4">
    <source>
        <dbReference type="ARBA" id="ARBA00023157"/>
    </source>
</evidence>
<dbReference type="GO" id="GO:0005576">
    <property type="term" value="C:extracellular region"/>
    <property type="evidence" value="ECO:0007669"/>
    <property type="project" value="UniProtKB-SubCell"/>
</dbReference>
<keyword evidence="4" id="KW-1015">Disulfide bond</keyword>
<accession>A0A8B8I433</accession>
<dbReference type="InterPro" id="IPR003599">
    <property type="entry name" value="Ig_sub"/>
</dbReference>
<feature type="signal peptide" evidence="7">
    <location>
        <begin position="1"/>
        <end position="20"/>
    </location>
</feature>
<keyword evidence="10" id="KW-1185">Reference proteome</keyword>